<comment type="similarity">
    <text evidence="1 3">Belongs to the N-Me-Phe pilin family.</text>
</comment>
<dbReference type="SUPFAM" id="SSF54523">
    <property type="entry name" value="Pili subunits"/>
    <property type="match status" value="1"/>
</dbReference>
<feature type="transmembrane region" description="Helical" evidence="4">
    <location>
        <begin position="15"/>
        <end position="35"/>
    </location>
</feature>
<dbReference type="AlphaFoldDB" id="A0AAE3HYQ2"/>
<reference evidence="5" key="2">
    <citation type="submission" date="2023-02" db="EMBL/GenBank/DDBJ databases">
        <authorList>
            <person name="Lu C.-H."/>
        </authorList>
    </citation>
    <scope>NUCLEOTIDE SEQUENCE</scope>
    <source>
        <strain evidence="5">22TCCZM01-4</strain>
    </source>
</reference>
<evidence type="ECO:0000256" key="1">
    <source>
        <dbReference type="ARBA" id="ARBA00005233"/>
    </source>
</evidence>
<dbReference type="RefSeq" id="WP_260798210.1">
    <property type="nucleotide sequence ID" value="NZ_JAOCQJ010000001.1"/>
</dbReference>
<dbReference type="InterPro" id="IPR045584">
    <property type="entry name" value="Pilin-like"/>
</dbReference>
<comment type="caution">
    <text evidence="5">The sequence shown here is derived from an EMBL/GenBank/DDBJ whole genome shotgun (WGS) entry which is preliminary data.</text>
</comment>
<dbReference type="PANTHER" id="PTHR30093">
    <property type="entry name" value="GENERAL SECRETION PATHWAY PROTEIN G"/>
    <property type="match status" value="1"/>
</dbReference>
<dbReference type="Gene3D" id="3.30.700.10">
    <property type="entry name" value="Glycoprotein, Type 4 Pilin"/>
    <property type="match status" value="1"/>
</dbReference>
<dbReference type="Proteomes" id="UP001164374">
    <property type="component" value="Unassembled WGS sequence"/>
</dbReference>
<keyword evidence="4" id="KW-0812">Transmembrane</keyword>
<keyword evidence="3" id="KW-0281">Fimbrium</keyword>
<evidence type="ECO:0000256" key="2">
    <source>
        <dbReference type="ARBA" id="ARBA00022481"/>
    </source>
</evidence>
<dbReference type="Pfam" id="PF07963">
    <property type="entry name" value="N_methyl"/>
    <property type="match status" value="1"/>
</dbReference>
<proteinExistence type="inferred from homology"/>
<evidence type="ECO:0000256" key="3">
    <source>
        <dbReference type="RuleBase" id="RU000389"/>
    </source>
</evidence>
<name>A0AAE3HYQ2_9RALS</name>
<dbReference type="PANTHER" id="PTHR30093:SF34">
    <property type="entry name" value="PREPILIN PEPTIDASE-DEPENDENT PROTEIN D"/>
    <property type="match status" value="1"/>
</dbReference>
<keyword evidence="4" id="KW-1133">Transmembrane helix</keyword>
<dbReference type="Pfam" id="PF00114">
    <property type="entry name" value="Pilin"/>
    <property type="match status" value="1"/>
</dbReference>
<dbReference type="InterPro" id="IPR001082">
    <property type="entry name" value="Pilin"/>
</dbReference>
<accession>A0AAE3HYQ2</accession>
<gene>
    <name evidence="5" type="ORF">N5I87_00290</name>
</gene>
<organism evidence="5 6">
    <name type="scientific">Ralstonia mojiangensis</name>
    <dbReference type="NCBI Taxonomy" id="2953895"/>
    <lineage>
        <taxon>Bacteria</taxon>
        <taxon>Pseudomonadati</taxon>
        <taxon>Pseudomonadota</taxon>
        <taxon>Betaproteobacteria</taxon>
        <taxon>Burkholderiales</taxon>
        <taxon>Burkholderiaceae</taxon>
        <taxon>Ralstonia</taxon>
    </lineage>
</organism>
<dbReference type="InterPro" id="IPR012902">
    <property type="entry name" value="N_methyl_site"/>
</dbReference>
<sequence length="160" mass="16989">MRVQYRSKSRRQRGFTLIELMIVVAIIGILAAIAVPQYQDYVTRSKWAEVYTQIQPLKLAIAECAQKNSGTIAGTCDTPDLLKSEIGYENLPDPVNAKVTLDSGGVINMAGKPAVGSCTVTATPDSKTNANVLAWVMAGVGAQPCSKSKTGVSVAEKAET</sequence>
<dbReference type="GO" id="GO:0043107">
    <property type="term" value="P:type IV pilus-dependent motility"/>
    <property type="evidence" value="ECO:0007669"/>
    <property type="project" value="TreeGrafter"/>
</dbReference>
<evidence type="ECO:0000313" key="5">
    <source>
        <dbReference type="EMBL" id="MCT7314424.1"/>
    </source>
</evidence>
<evidence type="ECO:0000256" key="4">
    <source>
        <dbReference type="SAM" id="Phobius"/>
    </source>
</evidence>
<protein>
    <submittedName>
        <fullName evidence="5">Prepilin-type N-terminal cleavage/methylation domain-containing protein</fullName>
    </submittedName>
</protein>
<reference evidence="5" key="1">
    <citation type="journal article" date="2023" name="Front. Microbiol.">
        <title>Ralstonia chuxiongensis sp. nov., Ralstonia mojiangensis sp. nov., and Ralstonia soli sp. nov., isolated from tobacco fields, are three novel species in the family Burkholderiaceae.</title>
        <authorList>
            <person name="Lu C.H."/>
            <person name="Zhang Y.Y."/>
            <person name="Jiang N."/>
            <person name="Chen W."/>
            <person name="Shao X."/>
            <person name="Zhao Z.M."/>
            <person name="Lu W.L."/>
            <person name="Hu X."/>
            <person name="Xi Y.X."/>
            <person name="Zou S.Y."/>
            <person name="Wei Q.J."/>
            <person name="Lin Z.L."/>
            <person name="Gong L."/>
            <person name="Gai X.T."/>
            <person name="Zhang L.Q."/>
            <person name="Li J.Y."/>
            <person name="Jin Y."/>
            <person name="Xia Z.Y."/>
        </authorList>
    </citation>
    <scope>NUCLEOTIDE SEQUENCE</scope>
    <source>
        <strain evidence="5">22TCCZM01-4</strain>
    </source>
</reference>
<dbReference type="GO" id="GO:0007155">
    <property type="term" value="P:cell adhesion"/>
    <property type="evidence" value="ECO:0007669"/>
    <property type="project" value="InterPro"/>
</dbReference>
<dbReference type="NCBIfam" id="TIGR02532">
    <property type="entry name" value="IV_pilin_GFxxxE"/>
    <property type="match status" value="1"/>
</dbReference>
<dbReference type="EMBL" id="JAOCQJ010000001">
    <property type="protein sequence ID" value="MCT7314424.1"/>
    <property type="molecule type" value="Genomic_DNA"/>
</dbReference>
<evidence type="ECO:0000313" key="6">
    <source>
        <dbReference type="Proteomes" id="UP001164374"/>
    </source>
</evidence>
<dbReference type="GO" id="GO:0044096">
    <property type="term" value="C:type IV pilus"/>
    <property type="evidence" value="ECO:0007669"/>
    <property type="project" value="TreeGrafter"/>
</dbReference>
<keyword evidence="2" id="KW-0488">Methylation</keyword>
<dbReference type="PROSITE" id="PS00409">
    <property type="entry name" value="PROKAR_NTER_METHYL"/>
    <property type="match status" value="1"/>
</dbReference>
<keyword evidence="4" id="KW-0472">Membrane</keyword>